<dbReference type="SUPFAM" id="SSF51182">
    <property type="entry name" value="RmlC-like cupins"/>
    <property type="match status" value="1"/>
</dbReference>
<dbReference type="HAMAP" id="MF_01255">
    <property type="entry name" value="Ectoine_synth"/>
    <property type="match status" value="1"/>
</dbReference>
<dbReference type="PANTHER" id="PTHR39289:SF1">
    <property type="entry name" value="L-ECTOINE SYNTHASE"/>
    <property type="match status" value="1"/>
</dbReference>
<dbReference type="EC" id="4.2.1.108" evidence="3 8"/>
<proteinExistence type="inferred from homology"/>
<dbReference type="Proteomes" id="UP001596505">
    <property type="component" value="Unassembled WGS sequence"/>
</dbReference>
<dbReference type="Pfam" id="PF06339">
    <property type="entry name" value="Ectoine_synth"/>
    <property type="match status" value="1"/>
</dbReference>
<evidence type="ECO:0000256" key="1">
    <source>
        <dbReference type="ARBA" id="ARBA00005181"/>
    </source>
</evidence>
<keyword evidence="5 8" id="KW-0456">Lyase</keyword>
<evidence type="ECO:0000256" key="5">
    <source>
        <dbReference type="ARBA" id="ARBA00023239"/>
    </source>
</evidence>
<keyword evidence="10" id="KW-1185">Reference proteome</keyword>
<dbReference type="InterPro" id="IPR011051">
    <property type="entry name" value="RmlC_Cupin_sf"/>
</dbReference>
<evidence type="ECO:0000256" key="8">
    <source>
        <dbReference type="HAMAP-Rule" id="MF_01255"/>
    </source>
</evidence>
<dbReference type="EMBL" id="JBHTCO010000004">
    <property type="protein sequence ID" value="MFC7392202.1"/>
    <property type="molecule type" value="Genomic_DNA"/>
</dbReference>
<dbReference type="RefSeq" id="WP_380964050.1">
    <property type="nucleotide sequence ID" value="NZ_JBHTCO010000004.1"/>
</dbReference>
<dbReference type="InterPro" id="IPR010462">
    <property type="entry name" value="Ectoine_synth"/>
</dbReference>
<dbReference type="PANTHER" id="PTHR39289">
    <property type="match status" value="1"/>
</dbReference>
<accession>A0ABW2PS73</accession>
<sequence>MIVRTLDEIRNTKNDVKDENWVSRRILLRKDGMGFSLHDTVIKKGTETYIWYQNHLEACFCIEGEGEIEVLDDEGNKNGEIYPIKPGTLYALNNHEKHLLRAATADMRLICVFNPAVTGDEVHDENGTYPLLEDEDCTRVK</sequence>
<dbReference type="InterPro" id="IPR014710">
    <property type="entry name" value="RmlC-like_jellyroll"/>
</dbReference>
<comment type="pathway">
    <text evidence="1 8">Amine and polyamine biosynthesis; ectoine biosynthesis; L-ectoine from L-aspartate 4-semialdehyde: step 3/3.</text>
</comment>
<dbReference type="Gene3D" id="2.60.120.10">
    <property type="entry name" value="Jelly Rolls"/>
    <property type="match status" value="1"/>
</dbReference>
<gene>
    <name evidence="8" type="primary">ectC</name>
    <name evidence="9" type="ORF">ACFQRG_04335</name>
</gene>
<evidence type="ECO:0000256" key="3">
    <source>
        <dbReference type="ARBA" id="ARBA00013192"/>
    </source>
</evidence>
<name>A0ABW2PS73_9BACL</name>
<reference evidence="10" key="1">
    <citation type="journal article" date="2019" name="Int. J. Syst. Evol. Microbiol.">
        <title>The Global Catalogue of Microorganisms (GCM) 10K type strain sequencing project: providing services to taxonomists for standard genome sequencing and annotation.</title>
        <authorList>
            <consortium name="The Broad Institute Genomics Platform"/>
            <consortium name="The Broad Institute Genome Sequencing Center for Infectious Disease"/>
            <person name="Wu L."/>
            <person name="Ma J."/>
        </authorList>
    </citation>
    <scope>NUCLEOTIDE SEQUENCE [LARGE SCALE GENOMIC DNA]</scope>
    <source>
        <strain evidence="10">CGMCC 1.16305</strain>
    </source>
</reference>
<dbReference type="NCBIfam" id="NF009806">
    <property type="entry name" value="PRK13290.1"/>
    <property type="match status" value="1"/>
</dbReference>
<evidence type="ECO:0000256" key="6">
    <source>
        <dbReference type="ARBA" id="ARBA00033271"/>
    </source>
</evidence>
<evidence type="ECO:0000256" key="4">
    <source>
        <dbReference type="ARBA" id="ARBA00019707"/>
    </source>
</evidence>
<evidence type="ECO:0000313" key="10">
    <source>
        <dbReference type="Proteomes" id="UP001596505"/>
    </source>
</evidence>
<evidence type="ECO:0000256" key="2">
    <source>
        <dbReference type="ARBA" id="ARBA00009637"/>
    </source>
</evidence>
<protein>
    <recommendedName>
        <fullName evidence="4 8">L-ectoine synthase</fullName>
        <ecNumber evidence="3 8">4.2.1.108</ecNumber>
    </recommendedName>
    <alternativeName>
        <fullName evidence="6 8">N-acetyldiaminobutyrate dehydratase</fullName>
    </alternativeName>
</protein>
<comment type="function">
    <text evidence="8">Catalyzes the circularization of gamma-N-acetyl-alpha,gamma-diaminobutyric acid (ADABA) to ectoine (1,4,5,6-tetrahydro-2-methyl-4-pyrimidine carboxylic acid), which is an excellent osmoprotectant.</text>
</comment>
<evidence type="ECO:0000313" key="9">
    <source>
        <dbReference type="EMBL" id="MFC7392202.1"/>
    </source>
</evidence>
<comment type="similarity">
    <text evidence="2 8">Belongs to the ectoine synthase family.</text>
</comment>
<dbReference type="CDD" id="cd06978">
    <property type="entry name" value="cupin_EctC"/>
    <property type="match status" value="1"/>
</dbReference>
<comment type="caution">
    <text evidence="9">The sequence shown here is derived from an EMBL/GenBank/DDBJ whole genome shotgun (WGS) entry which is preliminary data.</text>
</comment>
<organism evidence="9 10">
    <name type="scientific">Scopulibacillus cellulosilyticus</name>
    <dbReference type="NCBI Taxonomy" id="2665665"/>
    <lineage>
        <taxon>Bacteria</taxon>
        <taxon>Bacillati</taxon>
        <taxon>Bacillota</taxon>
        <taxon>Bacilli</taxon>
        <taxon>Bacillales</taxon>
        <taxon>Sporolactobacillaceae</taxon>
        <taxon>Scopulibacillus</taxon>
    </lineage>
</organism>
<comment type="catalytic activity">
    <reaction evidence="7 8">
        <text>(2S)-4-acetamido-2-aminobutanoate = L-ectoine + H2O</text>
        <dbReference type="Rhea" id="RHEA:17281"/>
        <dbReference type="ChEBI" id="CHEBI:15377"/>
        <dbReference type="ChEBI" id="CHEBI:58515"/>
        <dbReference type="ChEBI" id="CHEBI:58929"/>
        <dbReference type="EC" id="4.2.1.108"/>
    </reaction>
</comment>
<evidence type="ECO:0000256" key="7">
    <source>
        <dbReference type="ARBA" id="ARBA00048714"/>
    </source>
</evidence>